<proteinExistence type="predicted"/>
<dbReference type="RefSeq" id="XP_001308223.1">
    <property type="nucleotide sequence ID" value="XM_001308222.1"/>
</dbReference>
<feature type="region of interest" description="Disordered" evidence="1">
    <location>
        <begin position="150"/>
        <end position="172"/>
    </location>
</feature>
<dbReference type="AlphaFoldDB" id="A2FIH6"/>
<protein>
    <submittedName>
        <fullName evidence="2">Uncharacterized protein</fullName>
    </submittedName>
</protein>
<sequence>MSRVIENDKIPEYPNVAIRPRSPRKVYLKEKSKILPDFNAAEHLAPQIYFDRDTITKLIEEEKPENLTVMRKLSCFNQSLGDFDDNSKHFVLSKPKNVFGTSETENGEFVTVLPLKEDPPPLIEVPPFIQQDRNEPNFIIPPVEEDIPASSKVYPPCPSSPRGQRPHSPSVRKRREFLNTLTTAAETNQNVPANDFQKPKIINPSTSIGKTRFGSLVKLFSQVHKKKNRNSMKSFV</sequence>
<accession>A2FIH6</accession>
<name>A2FIH6_TRIV3</name>
<keyword evidence="3" id="KW-1185">Reference proteome</keyword>
<dbReference type="VEuPathDB" id="TrichDB:TVAG_270840"/>
<dbReference type="KEGG" id="tva:4753041"/>
<dbReference type="EMBL" id="DS113813">
    <property type="protein sequence ID" value="EAX95293.1"/>
    <property type="molecule type" value="Genomic_DNA"/>
</dbReference>
<evidence type="ECO:0000256" key="1">
    <source>
        <dbReference type="SAM" id="MobiDB-lite"/>
    </source>
</evidence>
<dbReference type="VEuPathDB" id="TrichDB:TVAGG3_0014830"/>
<reference evidence="2" key="2">
    <citation type="journal article" date="2007" name="Science">
        <title>Draft genome sequence of the sexually transmitted pathogen Trichomonas vaginalis.</title>
        <authorList>
            <person name="Carlton J.M."/>
            <person name="Hirt R.P."/>
            <person name="Silva J.C."/>
            <person name="Delcher A.L."/>
            <person name="Schatz M."/>
            <person name="Zhao Q."/>
            <person name="Wortman J.R."/>
            <person name="Bidwell S.L."/>
            <person name="Alsmark U.C.M."/>
            <person name="Besteiro S."/>
            <person name="Sicheritz-Ponten T."/>
            <person name="Noel C.J."/>
            <person name="Dacks J.B."/>
            <person name="Foster P.G."/>
            <person name="Simillion C."/>
            <person name="Van de Peer Y."/>
            <person name="Miranda-Saavedra D."/>
            <person name="Barton G.J."/>
            <person name="Westrop G.D."/>
            <person name="Mueller S."/>
            <person name="Dessi D."/>
            <person name="Fiori P.L."/>
            <person name="Ren Q."/>
            <person name="Paulsen I."/>
            <person name="Zhang H."/>
            <person name="Bastida-Corcuera F.D."/>
            <person name="Simoes-Barbosa A."/>
            <person name="Brown M.T."/>
            <person name="Hayes R.D."/>
            <person name="Mukherjee M."/>
            <person name="Okumura C.Y."/>
            <person name="Schneider R."/>
            <person name="Smith A.J."/>
            <person name="Vanacova S."/>
            <person name="Villalvazo M."/>
            <person name="Haas B.J."/>
            <person name="Pertea M."/>
            <person name="Feldblyum T.V."/>
            <person name="Utterback T.R."/>
            <person name="Shu C.L."/>
            <person name="Osoegawa K."/>
            <person name="de Jong P.J."/>
            <person name="Hrdy I."/>
            <person name="Horvathova L."/>
            <person name="Zubacova Z."/>
            <person name="Dolezal P."/>
            <person name="Malik S.B."/>
            <person name="Logsdon J.M. Jr."/>
            <person name="Henze K."/>
            <person name="Gupta A."/>
            <person name="Wang C.C."/>
            <person name="Dunne R.L."/>
            <person name="Upcroft J.A."/>
            <person name="Upcroft P."/>
            <person name="White O."/>
            <person name="Salzberg S.L."/>
            <person name="Tang P."/>
            <person name="Chiu C.-H."/>
            <person name="Lee Y.-S."/>
            <person name="Embley T.M."/>
            <person name="Coombs G.H."/>
            <person name="Mottram J.C."/>
            <person name="Tachezy J."/>
            <person name="Fraser-Liggett C.M."/>
            <person name="Johnson P.J."/>
        </authorList>
    </citation>
    <scope>NUCLEOTIDE SEQUENCE [LARGE SCALE GENOMIC DNA]</scope>
    <source>
        <strain evidence="2">G3</strain>
    </source>
</reference>
<evidence type="ECO:0000313" key="2">
    <source>
        <dbReference type="EMBL" id="EAX95293.1"/>
    </source>
</evidence>
<organism evidence="2 3">
    <name type="scientific">Trichomonas vaginalis (strain ATCC PRA-98 / G3)</name>
    <dbReference type="NCBI Taxonomy" id="412133"/>
    <lineage>
        <taxon>Eukaryota</taxon>
        <taxon>Metamonada</taxon>
        <taxon>Parabasalia</taxon>
        <taxon>Trichomonadida</taxon>
        <taxon>Trichomonadidae</taxon>
        <taxon>Trichomonas</taxon>
    </lineage>
</organism>
<dbReference type="InParanoid" id="A2FIH6"/>
<dbReference type="Proteomes" id="UP000001542">
    <property type="component" value="Unassembled WGS sequence"/>
</dbReference>
<gene>
    <name evidence="2" type="ORF">TVAG_270840</name>
</gene>
<reference evidence="2" key="1">
    <citation type="submission" date="2006-10" db="EMBL/GenBank/DDBJ databases">
        <authorList>
            <person name="Amadeo P."/>
            <person name="Zhao Q."/>
            <person name="Wortman J."/>
            <person name="Fraser-Liggett C."/>
            <person name="Carlton J."/>
        </authorList>
    </citation>
    <scope>NUCLEOTIDE SEQUENCE</scope>
    <source>
        <strain evidence="2">G3</strain>
    </source>
</reference>
<evidence type="ECO:0000313" key="3">
    <source>
        <dbReference type="Proteomes" id="UP000001542"/>
    </source>
</evidence>